<protein>
    <submittedName>
        <fullName evidence="1">Right-handed parallel beta-helix repeat-containing protein</fullName>
    </submittedName>
</protein>
<gene>
    <name evidence="1" type="ORF">E5358_06490</name>
</gene>
<proteinExistence type="predicted"/>
<accession>A0AC61QQZ0</accession>
<sequence length="489" mass="54664">MKKTFKLYLYLAIALAITACTNDDSFSSSPSNVLTFSKDTVLMDTVFSRVPSSTREFWVFNRSGDGIRCSSIRLQNGNQTGYRVNVNGVYLGESQGYQIFNEEIRKGDSIRVFVELTSPLNNQNKPHLVSDDLVFNLESGVQQKVNLKAWSWDAEMMRDVVISEDYTLGGDKPTVIYGGITVNNGATLTIPAGKTIYFHADAGINVHGRLICSGEQGKEVVLRGDRLDNMFDYLPYDGVSGQWKGITFHEDSEGNILNYTDLHAANTGIECLSDTFRTEYTTTQLAVTNSTIHNCKGYGIYGFNSKITLENTQISNTLYESLATYGGDVDVNFCTIAQFYPFDAARGAALYFSNNTDDVQFPNMHLNVRNSIITGYAEDVIMGDNDDEIGKPYRFTNCLLRTPAIEDEEHFVDNIFEDIEDSDIAGWKNFKTVDTDLLQYNFNLVETSLAIDKASTESPVPTYDRAGNKRDEKPDMGCYEYIAPPTTEE</sequence>
<keyword evidence="2" id="KW-1185">Reference proteome</keyword>
<organism evidence="1 2">
    <name type="scientific">Palleniella muris</name>
    <dbReference type="NCBI Taxonomy" id="3038145"/>
    <lineage>
        <taxon>Bacteria</taxon>
        <taxon>Pseudomonadati</taxon>
        <taxon>Bacteroidota</taxon>
        <taxon>Bacteroidia</taxon>
        <taxon>Bacteroidales</taxon>
        <taxon>Prevotellaceae</taxon>
        <taxon>Palleniella</taxon>
    </lineage>
</organism>
<name>A0AC61QQZ0_9BACT</name>
<dbReference type="EMBL" id="SRZC01000008">
    <property type="protein sequence ID" value="TGX82684.1"/>
    <property type="molecule type" value="Genomic_DNA"/>
</dbReference>
<evidence type="ECO:0000313" key="2">
    <source>
        <dbReference type="Proteomes" id="UP000308886"/>
    </source>
</evidence>
<reference evidence="1" key="1">
    <citation type="submission" date="2019-04" db="EMBL/GenBank/DDBJ databases">
        <title>Microbes associate with the intestines of laboratory mice.</title>
        <authorList>
            <person name="Navarre W."/>
            <person name="Wong E."/>
            <person name="Huang K."/>
            <person name="Tropini C."/>
            <person name="Ng K."/>
            <person name="Yu B."/>
        </authorList>
    </citation>
    <scope>NUCLEOTIDE SEQUENCE</scope>
    <source>
        <strain evidence="1">NM73_A23</strain>
    </source>
</reference>
<evidence type="ECO:0000313" key="1">
    <source>
        <dbReference type="EMBL" id="TGX82684.1"/>
    </source>
</evidence>
<dbReference type="Proteomes" id="UP000308886">
    <property type="component" value="Unassembled WGS sequence"/>
</dbReference>
<comment type="caution">
    <text evidence="1">The sequence shown here is derived from an EMBL/GenBank/DDBJ whole genome shotgun (WGS) entry which is preliminary data.</text>
</comment>